<feature type="domain" description="Transposase DDE" evidence="1">
    <location>
        <begin position="22"/>
        <end position="130"/>
    </location>
</feature>
<evidence type="ECO:0000313" key="3">
    <source>
        <dbReference type="Proteomes" id="UP000249165"/>
    </source>
</evidence>
<dbReference type="PANTHER" id="PTHR34631">
    <property type="match status" value="1"/>
</dbReference>
<accession>A0A327XKP6</accession>
<reference evidence="2 3" key="1">
    <citation type="submission" date="2018-06" db="EMBL/GenBank/DDBJ databases">
        <title>Genomic Encyclopedia of Archaeal and Bacterial Type Strains, Phase II (KMG-II): from individual species to whole genera.</title>
        <authorList>
            <person name="Goeker M."/>
        </authorList>
    </citation>
    <scope>NUCLEOTIDE SEQUENCE [LARGE SCALE GENOMIC DNA]</scope>
    <source>
        <strain evidence="2 3">DSM 22011</strain>
    </source>
</reference>
<dbReference type="EMBL" id="QLMG01000081">
    <property type="protein sequence ID" value="RAK08516.1"/>
    <property type="molecule type" value="Genomic_DNA"/>
</dbReference>
<dbReference type="AlphaFoldDB" id="A0A327XKP6"/>
<dbReference type="InterPro" id="IPR053520">
    <property type="entry name" value="Transposase_Tn903"/>
</dbReference>
<dbReference type="InterPro" id="IPR053172">
    <property type="entry name" value="Tn903_transposase"/>
</dbReference>
<dbReference type="RefSeq" id="WP_009502361.1">
    <property type="nucleotide sequence ID" value="NZ_LIGK01000063.1"/>
</dbReference>
<evidence type="ECO:0000259" key="1">
    <source>
        <dbReference type="Pfam" id="PF13737"/>
    </source>
</evidence>
<organism evidence="2 3">
    <name type="scientific">Salipiger aestuarii</name>
    <dbReference type="NCBI Taxonomy" id="568098"/>
    <lineage>
        <taxon>Bacteria</taxon>
        <taxon>Pseudomonadati</taxon>
        <taxon>Pseudomonadota</taxon>
        <taxon>Alphaproteobacteria</taxon>
        <taxon>Rhodobacterales</taxon>
        <taxon>Roseobacteraceae</taxon>
        <taxon>Salipiger</taxon>
    </lineage>
</organism>
<protein>
    <submittedName>
        <fullName evidence="2">DDE family transposase</fullName>
    </submittedName>
</protein>
<evidence type="ECO:0000313" key="2">
    <source>
        <dbReference type="EMBL" id="RAK08516.1"/>
    </source>
</evidence>
<dbReference type="Proteomes" id="UP000249165">
    <property type="component" value="Unassembled WGS sequence"/>
</dbReference>
<dbReference type="PANTHER" id="PTHR34631:SF3">
    <property type="entry name" value="ISSOD12 TRANSPOSASE TNPA_ISSOD12"/>
    <property type="match status" value="1"/>
</dbReference>
<dbReference type="Pfam" id="PF13737">
    <property type="entry name" value="DDE_Tnp_1_5"/>
    <property type="match status" value="1"/>
</dbReference>
<proteinExistence type="predicted"/>
<comment type="caution">
    <text evidence="2">The sequence shown here is derived from an EMBL/GenBank/DDBJ whole genome shotgun (WGS) entry which is preliminary data.</text>
</comment>
<name>A0A327XKP6_9RHOB</name>
<dbReference type="NCBIfam" id="NF033579">
    <property type="entry name" value="transpos_IS5_2"/>
    <property type="match status" value="1"/>
</dbReference>
<keyword evidence="3" id="KW-1185">Reference proteome</keyword>
<gene>
    <name evidence="2" type="ORF">ATI53_10812</name>
</gene>
<dbReference type="InterPro" id="IPR025668">
    <property type="entry name" value="Tnp_DDE_dom"/>
</dbReference>
<sequence>MSRPIPPSYKTKNWPAYNEALKQRGSLTIWFDPDMVWVPPPTGKRGRQPQYSDAAIQTCLTMKVLFGMALRQTTGFVESLLRLVDLDWAVPDFSTLSRRQKALAVTIRYRGSQGPLNLLIDSTGIKAEGEGEWHARKHGGAKRRLWRKIHIGVDEQTLEIRAREITGSNVGDAPMLPELLSQIPPDVEIGSVTADGAYDTRKCHDAVADCGAHAVIPPRKNARPWKPSTAGAIARNEALRASKYLGRAIWRKWTGYHRRSRAETKMHCVKLLGQSLMARDFDRQVAELQIRAAVLNGYTALGIPVTEPVGLVRLGKGEVWASRALRNKAPWREQ</sequence>